<evidence type="ECO:0000313" key="9">
    <source>
        <dbReference type="Proteomes" id="UP001341840"/>
    </source>
</evidence>
<dbReference type="Gene3D" id="2.30.30.1190">
    <property type="match status" value="1"/>
</dbReference>
<feature type="zinc finger region" description="C3H1-type" evidence="5">
    <location>
        <begin position="236"/>
        <end position="264"/>
    </location>
</feature>
<feature type="zinc finger region" description="C3H1-type" evidence="5">
    <location>
        <begin position="461"/>
        <end position="489"/>
    </location>
</feature>
<dbReference type="SMART" id="SM00356">
    <property type="entry name" value="ZnF_C3H1"/>
    <property type="match status" value="5"/>
</dbReference>
<dbReference type="EMBL" id="JASCZI010091588">
    <property type="protein sequence ID" value="MED6150751.1"/>
    <property type="molecule type" value="Genomic_DNA"/>
</dbReference>
<dbReference type="InterPro" id="IPR000571">
    <property type="entry name" value="Znf_CCCH"/>
</dbReference>
<keyword evidence="3 5" id="KW-0862">Zinc</keyword>
<feature type="zinc finger region" description="C3H1-type" evidence="5">
    <location>
        <begin position="187"/>
        <end position="215"/>
    </location>
</feature>
<name>A0ABU6TPK6_9FABA</name>
<evidence type="ECO:0000259" key="7">
    <source>
        <dbReference type="PROSITE" id="PS50103"/>
    </source>
</evidence>
<evidence type="ECO:0000256" key="6">
    <source>
        <dbReference type="SAM" id="MobiDB-lite"/>
    </source>
</evidence>
<feature type="compositionally biased region" description="Acidic residues" evidence="6">
    <location>
        <begin position="142"/>
        <end position="167"/>
    </location>
</feature>
<accession>A0ABU6TPK6</accession>
<keyword evidence="1 5" id="KW-0479">Metal-binding</keyword>
<dbReference type="InterPro" id="IPR036855">
    <property type="entry name" value="Znf_CCCH_sf"/>
</dbReference>
<evidence type="ECO:0000256" key="4">
    <source>
        <dbReference type="ARBA" id="ARBA00023125"/>
    </source>
</evidence>
<keyword evidence="2 5" id="KW-0863">Zinc-finger</keyword>
<keyword evidence="9" id="KW-1185">Reference proteome</keyword>
<feature type="compositionally biased region" description="Polar residues" evidence="6">
    <location>
        <begin position="1"/>
        <end position="16"/>
    </location>
</feature>
<feature type="domain" description="C3H1-type" evidence="7">
    <location>
        <begin position="285"/>
        <end position="313"/>
    </location>
</feature>
<dbReference type="PANTHER" id="PTHR12506:SF20">
    <property type="entry name" value="ZINC FINGER CCCH DOMAIN-CONTAINING PROTEIN 67"/>
    <property type="match status" value="1"/>
</dbReference>
<sequence>MEPSESESVGSSTTKDPQLGPQCENSSPFPNDHHDPQQSEPDLSENLGLQDETRDELGAEFHDKLDLKEEDERVAETEKKDSNFEDGSREFGGEEVGGESGCAPESGEAQGSDDHDGWNDDEGYGWNDNVKESEVDKVGGDFDGDGNNDDDDDGGGVEVEVEGDDEEVEKKKDRSSGRVQQQQYPLRPDAEDCAFYLKTGTCKFGFNCKFNHPLGRRKNQVLKEKVGGEREEPGEKSGQIECKFYLRSGGCKFGKACKFNHTRAKSSAAAAAPLLELNFLGLPVRLGEKQCPYYMRTGSCKFGANCKFNHPDPTSGGGVGDSVSGFGNGSYVSLQGAPQPAPSWSSSKPLNETTTFVPIMLPPNQAVSPRSPEWNRYQAPVYQHPPSAYIMNNSTIETAMYMHQPKQAPVEEFPERPGEPECSYFLKTGDCKFKSNCKFHHPKNRGARLPPTLSDKGLPLRPDQNICSHYSRYGICKFGPACRFDHPTNPSPPSSPGFDQQTSYADTATELTAMEGNGDANDDALRQHV</sequence>
<evidence type="ECO:0000256" key="2">
    <source>
        <dbReference type="ARBA" id="ARBA00022771"/>
    </source>
</evidence>
<reference evidence="8 9" key="1">
    <citation type="journal article" date="2023" name="Plants (Basel)">
        <title>Bridging the Gap: Combining Genomics and Transcriptomics Approaches to Understand Stylosanthes scabra, an Orphan Legume from the Brazilian Caatinga.</title>
        <authorList>
            <person name="Ferreira-Neto J.R.C."/>
            <person name="da Silva M.D."/>
            <person name="Binneck E."/>
            <person name="de Melo N.F."/>
            <person name="da Silva R.H."/>
            <person name="de Melo A.L.T.M."/>
            <person name="Pandolfi V."/>
            <person name="Bustamante F.O."/>
            <person name="Brasileiro-Vidal A.C."/>
            <person name="Benko-Iseppon A.M."/>
        </authorList>
    </citation>
    <scope>NUCLEOTIDE SEQUENCE [LARGE SCALE GENOMIC DNA]</scope>
    <source>
        <tissue evidence="8">Leaves</tissue>
    </source>
</reference>
<dbReference type="PANTHER" id="PTHR12506">
    <property type="entry name" value="PROTEIN PHOSPHATASE RELATED"/>
    <property type="match status" value="1"/>
</dbReference>
<feature type="domain" description="C3H1-type" evidence="7">
    <location>
        <begin position="461"/>
        <end position="489"/>
    </location>
</feature>
<feature type="zinc finger region" description="C3H1-type" evidence="5">
    <location>
        <begin position="285"/>
        <end position="313"/>
    </location>
</feature>
<evidence type="ECO:0000256" key="3">
    <source>
        <dbReference type="ARBA" id="ARBA00022833"/>
    </source>
</evidence>
<protein>
    <recommendedName>
        <fullName evidence="7">C3H1-type domain-containing protein</fullName>
    </recommendedName>
</protein>
<dbReference type="SUPFAM" id="SSF90229">
    <property type="entry name" value="CCCH zinc finger"/>
    <property type="match status" value="5"/>
</dbReference>
<feature type="compositionally biased region" description="Basic and acidic residues" evidence="6">
    <location>
        <begin position="129"/>
        <end position="140"/>
    </location>
</feature>
<dbReference type="PROSITE" id="PS50103">
    <property type="entry name" value="ZF_C3H1"/>
    <property type="match status" value="5"/>
</dbReference>
<feature type="domain" description="C3H1-type" evidence="7">
    <location>
        <begin position="187"/>
        <end position="215"/>
    </location>
</feature>
<dbReference type="Pfam" id="PF00642">
    <property type="entry name" value="zf-CCCH"/>
    <property type="match status" value="5"/>
</dbReference>
<proteinExistence type="predicted"/>
<evidence type="ECO:0000256" key="1">
    <source>
        <dbReference type="ARBA" id="ARBA00022723"/>
    </source>
</evidence>
<feature type="compositionally biased region" description="Basic and acidic residues" evidence="6">
    <location>
        <begin position="51"/>
        <end position="92"/>
    </location>
</feature>
<feature type="region of interest" description="Disordered" evidence="6">
    <location>
        <begin position="1"/>
        <end position="184"/>
    </location>
</feature>
<dbReference type="Gene3D" id="4.10.1000.10">
    <property type="entry name" value="Zinc finger, CCCH-type"/>
    <property type="match status" value="3"/>
</dbReference>
<gene>
    <name evidence="8" type="ORF">PIB30_075576</name>
</gene>
<comment type="caution">
    <text evidence="8">The sequence shown here is derived from an EMBL/GenBank/DDBJ whole genome shotgun (WGS) entry which is preliminary data.</text>
</comment>
<feature type="zinc finger region" description="C3H1-type" evidence="5">
    <location>
        <begin position="416"/>
        <end position="444"/>
    </location>
</feature>
<evidence type="ECO:0000313" key="8">
    <source>
        <dbReference type="EMBL" id="MED6150751.1"/>
    </source>
</evidence>
<feature type="domain" description="C3H1-type" evidence="7">
    <location>
        <begin position="236"/>
        <end position="264"/>
    </location>
</feature>
<organism evidence="8 9">
    <name type="scientific">Stylosanthes scabra</name>
    <dbReference type="NCBI Taxonomy" id="79078"/>
    <lineage>
        <taxon>Eukaryota</taxon>
        <taxon>Viridiplantae</taxon>
        <taxon>Streptophyta</taxon>
        <taxon>Embryophyta</taxon>
        <taxon>Tracheophyta</taxon>
        <taxon>Spermatophyta</taxon>
        <taxon>Magnoliopsida</taxon>
        <taxon>eudicotyledons</taxon>
        <taxon>Gunneridae</taxon>
        <taxon>Pentapetalae</taxon>
        <taxon>rosids</taxon>
        <taxon>fabids</taxon>
        <taxon>Fabales</taxon>
        <taxon>Fabaceae</taxon>
        <taxon>Papilionoideae</taxon>
        <taxon>50 kb inversion clade</taxon>
        <taxon>dalbergioids sensu lato</taxon>
        <taxon>Dalbergieae</taxon>
        <taxon>Pterocarpus clade</taxon>
        <taxon>Stylosanthes</taxon>
    </lineage>
</organism>
<dbReference type="Proteomes" id="UP001341840">
    <property type="component" value="Unassembled WGS sequence"/>
</dbReference>
<feature type="domain" description="C3H1-type" evidence="7">
    <location>
        <begin position="416"/>
        <end position="444"/>
    </location>
</feature>
<dbReference type="InterPro" id="IPR050974">
    <property type="entry name" value="Plant_ZF_CCCH"/>
</dbReference>
<keyword evidence="4" id="KW-0238">DNA-binding</keyword>
<evidence type="ECO:0000256" key="5">
    <source>
        <dbReference type="PROSITE-ProRule" id="PRU00723"/>
    </source>
</evidence>